<comment type="caution">
    <text evidence="2">The sequence shown here is derived from an EMBL/GenBank/DDBJ whole genome shotgun (WGS) entry which is preliminary data.</text>
</comment>
<keyword evidence="1" id="KW-0812">Transmembrane</keyword>
<name>A0ABW5BHA8_9PROT</name>
<reference evidence="3" key="1">
    <citation type="journal article" date="2019" name="Int. J. Syst. Evol. Microbiol.">
        <title>The Global Catalogue of Microorganisms (GCM) 10K type strain sequencing project: providing services to taxonomists for standard genome sequencing and annotation.</title>
        <authorList>
            <consortium name="The Broad Institute Genomics Platform"/>
            <consortium name="The Broad Institute Genome Sequencing Center for Infectious Disease"/>
            <person name="Wu L."/>
            <person name="Ma J."/>
        </authorList>
    </citation>
    <scope>NUCLEOTIDE SEQUENCE [LARGE SCALE GENOMIC DNA]</scope>
    <source>
        <strain evidence="3">CGMCC 4.7192</strain>
    </source>
</reference>
<keyword evidence="3" id="KW-1185">Reference proteome</keyword>
<dbReference type="PANTHER" id="PTHR34980:SF2">
    <property type="entry name" value="INNER MEMBRANE PROTEIN YHAH-RELATED"/>
    <property type="match status" value="1"/>
</dbReference>
<feature type="transmembrane region" description="Helical" evidence="1">
    <location>
        <begin position="22"/>
        <end position="40"/>
    </location>
</feature>
<dbReference type="PANTHER" id="PTHR34980">
    <property type="entry name" value="INNER MEMBRANE PROTEIN-RELATED-RELATED"/>
    <property type="match status" value="1"/>
</dbReference>
<proteinExistence type="predicted"/>
<sequence>MTWYWLAWKLCLTFDGRASRKAFWMFFLINLCVGGILLFCEFIFKIHWAFDVIYSCVNLLPTLAITIRRLHDTGRSGWWTLLLFLPGIGVLVLLIMLAQSGSKEANIYDLQVSEGIAK</sequence>
<feature type="transmembrane region" description="Helical" evidence="1">
    <location>
        <begin position="77"/>
        <end position="98"/>
    </location>
</feature>
<gene>
    <name evidence="2" type="ORF">ACFSKO_07495</name>
</gene>
<organism evidence="2 3">
    <name type="scientific">Kiloniella antarctica</name>
    <dbReference type="NCBI Taxonomy" id="1550907"/>
    <lineage>
        <taxon>Bacteria</taxon>
        <taxon>Pseudomonadati</taxon>
        <taxon>Pseudomonadota</taxon>
        <taxon>Alphaproteobacteria</taxon>
        <taxon>Rhodospirillales</taxon>
        <taxon>Kiloniellaceae</taxon>
        <taxon>Kiloniella</taxon>
    </lineage>
</organism>
<keyword evidence="1" id="KW-1133">Transmembrane helix</keyword>
<dbReference type="InterPro" id="IPR008523">
    <property type="entry name" value="DUF805"/>
</dbReference>
<evidence type="ECO:0000256" key="1">
    <source>
        <dbReference type="SAM" id="Phobius"/>
    </source>
</evidence>
<evidence type="ECO:0000313" key="2">
    <source>
        <dbReference type="EMBL" id="MFD2205448.1"/>
    </source>
</evidence>
<dbReference type="RefSeq" id="WP_380250067.1">
    <property type="nucleotide sequence ID" value="NZ_JBHUII010000004.1"/>
</dbReference>
<dbReference type="Proteomes" id="UP001597294">
    <property type="component" value="Unassembled WGS sequence"/>
</dbReference>
<dbReference type="Pfam" id="PF05656">
    <property type="entry name" value="DUF805"/>
    <property type="match status" value="1"/>
</dbReference>
<keyword evidence="1" id="KW-0472">Membrane</keyword>
<accession>A0ABW5BHA8</accession>
<dbReference type="EMBL" id="JBHUII010000004">
    <property type="protein sequence ID" value="MFD2205448.1"/>
    <property type="molecule type" value="Genomic_DNA"/>
</dbReference>
<protein>
    <submittedName>
        <fullName evidence="2">DUF805 domain-containing protein</fullName>
    </submittedName>
</protein>
<evidence type="ECO:0000313" key="3">
    <source>
        <dbReference type="Proteomes" id="UP001597294"/>
    </source>
</evidence>